<evidence type="ECO:0000313" key="2">
    <source>
        <dbReference type="Proteomes" id="UP000249282"/>
    </source>
</evidence>
<reference evidence="1 2" key="1">
    <citation type="submission" date="2017-11" db="EMBL/GenBank/DDBJ databases">
        <title>Infants hospitalized years apart are colonized by the same room-sourced microbial strains.</title>
        <authorList>
            <person name="Brooks B."/>
            <person name="Olm M.R."/>
            <person name="Firek B.A."/>
            <person name="Baker R."/>
            <person name="Thomas B.C."/>
            <person name="Morowitz M.J."/>
            <person name="Banfield J.F."/>
        </authorList>
    </citation>
    <scope>NUCLEOTIDE SEQUENCE [LARGE SCALE GENOMIC DNA]</scope>
    <source>
        <strain evidence="1">S2_003_000_R3_20</strain>
    </source>
</reference>
<accession>A0A2W5R2B0</accession>
<comment type="caution">
    <text evidence="1">The sequence shown here is derived from an EMBL/GenBank/DDBJ whole genome shotgun (WGS) entry which is preliminary data.</text>
</comment>
<dbReference type="EMBL" id="QFQJ01000178">
    <property type="protein sequence ID" value="PZQ83958.1"/>
    <property type="molecule type" value="Genomic_DNA"/>
</dbReference>
<dbReference type="Proteomes" id="UP000249282">
    <property type="component" value="Unassembled WGS sequence"/>
</dbReference>
<protein>
    <submittedName>
        <fullName evidence="1">Uncharacterized protein</fullName>
    </submittedName>
</protein>
<dbReference type="AlphaFoldDB" id="A0A2W5R2B0"/>
<name>A0A2W5R2B0_ACIJO</name>
<sequence length="60" mass="6977">MFLSLSLNQIVAFELNKPKIYLSINYSKNYIKIVHAINEEQGYTIGTFFSATHFQKVYLS</sequence>
<organism evidence="1 2">
    <name type="scientific">Acinetobacter johnsonii</name>
    <dbReference type="NCBI Taxonomy" id="40214"/>
    <lineage>
        <taxon>Bacteria</taxon>
        <taxon>Pseudomonadati</taxon>
        <taxon>Pseudomonadota</taxon>
        <taxon>Gammaproteobacteria</taxon>
        <taxon>Moraxellales</taxon>
        <taxon>Moraxellaceae</taxon>
        <taxon>Acinetobacter</taxon>
    </lineage>
</organism>
<evidence type="ECO:0000313" key="1">
    <source>
        <dbReference type="EMBL" id="PZQ83958.1"/>
    </source>
</evidence>
<proteinExistence type="predicted"/>
<gene>
    <name evidence="1" type="ORF">DI542_17895</name>
</gene>